<comment type="caution">
    <text evidence="2">The sequence shown here is derived from an EMBL/GenBank/DDBJ whole genome shotgun (WGS) entry which is preliminary data.</text>
</comment>
<organism evidence="2 3">
    <name type="scientific">Tomitella cavernea</name>
    <dbReference type="NCBI Taxonomy" id="1387982"/>
    <lineage>
        <taxon>Bacteria</taxon>
        <taxon>Bacillati</taxon>
        <taxon>Actinomycetota</taxon>
        <taxon>Actinomycetes</taxon>
        <taxon>Mycobacteriales</taxon>
        <taxon>Tomitella</taxon>
    </lineage>
</organism>
<name>A0ABP9CH17_9ACTN</name>
<feature type="region of interest" description="Disordered" evidence="1">
    <location>
        <begin position="1"/>
        <end position="21"/>
    </location>
</feature>
<dbReference type="EMBL" id="BAABKQ010000001">
    <property type="protein sequence ID" value="GAA4811052.1"/>
    <property type="molecule type" value="Genomic_DNA"/>
</dbReference>
<dbReference type="Proteomes" id="UP001500839">
    <property type="component" value="Unassembled WGS sequence"/>
</dbReference>
<gene>
    <name evidence="2" type="ORF">GCM10023353_14370</name>
</gene>
<proteinExistence type="predicted"/>
<feature type="compositionally biased region" description="Polar residues" evidence="1">
    <location>
        <begin position="1"/>
        <end position="12"/>
    </location>
</feature>
<protein>
    <submittedName>
        <fullName evidence="2">DUF1214 domain-containing protein</fullName>
    </submittedName>
</protein>
<evidence type="ECO:0000313" key="2">
    <source>
        <dbReference type="EMBL" id="GAA4811052.1"/>
    </source>
</evidence>
<reference evidence="3" key="1">
    <citation type="journal article" date="2019" name="Int. J. Syst. Evol. Microbiol.">
        <title>The Global Catalogue of Microorganisms (GCM) 10K type strain sequencing project: providing services to taxonomists for standard genome sequencing and annotation.</title>
        <authorList>
            <consortium name="The Broad Institute Genomics Platform"/>
            <consortium name="The Broad Institute Genome Sequencing Center for Infectious Disease"/>
            <person name="Wu L."/>
            <person name="Ma J."/>
        </authorList>
    </citation>
    <scope>NUCLEOTIDE SEQUENCE [LARGE SCALE GENOMIC DNA]</scope>
    <source>
        <strain evidence="3">JCM 18542</strain>
    </source>
</reference>
<accession>A0ABP9CH17</accession>
<evidence type="ECO:0000256" key="1">
    <source>
        <dbReference type="SAM" id="MobiDB-lite"/>
    </source>
</evidence>
<sequence length="412" mass="45433">MPATEQRGNGPTANAAPDAGRFTRSFTDAVAEAERLVIGAPHVRTDQDLVEGMQYLAGCIASTLHGAWAPVRTHPVLMQGTGPYTKMGLDNPDTLYYGCAVEAGCEYIVTGRRGNAADISFQVIGGSYTDSEVPPSSLAFDDRELDIDSDGAFEVHFGPDEGRAAAERNYFALPEGSRQLVIREVYSDWDQARSPLSAQVRRKDTAGTAPAPFTVADAHKRFARAGRALVQRVRTWLQFPEWFYLNLPVNTMSAPRLTPGGLATQYSSVGHYELAGDQAMIITVPRSDAPYQGFQLGSMWYISLDYVHHQTSLNNAQAQVDPDGKIRIVVSERDPGIVNHVETLGHERGYLQFRWQRTSREYTPEDGPTVQVVPFDDVAAHLPYYSQNTITADEYAARIALRQAQFAERMLG</sequence>
<evidence type="ECO:0000313" key="3">
    <source>
        <dbReference type="Proteomes" id="UP001500839"/>
    </source>
</evidence>
<keyword evidence="3" id="KW-1185">Reference proteome</keyword>